<dbReference type="Proteomes" id="UP000245396">
    <property type="component" value="Unassembled WGS sequence"/>
</dbReference>
<dbReference type="SUPFAM" id="SSF103025">
    <property type="entry name" value="Folate-binding domain"/>
    <property type="match status" value="1"/>
</dbReference>
<dbReference type="InterPro" id="IPR027266">
    <property type="entry name" value="TrmE/GcvT-like"/>
</dbReference>
<dbReference type="Gene3D" id="3.30.70.1520">
    <property type="entry name" value="Heterotetrameric sarcosine oxidase"/>
    <property type="match status" value="1"/>
</dbReference>
<dbReference type="InterPro" id="IPR007375">
    <property type="entry name" value="SoxG"/>
</dbReference>
<gene>
    <name evidence="1" type="ORF">C7441_12913</name>
</gene>
<keyword evidence="2" id="KW-1185">Reference proteome</keyword>
<dbReference type="OrthoDB" id="9814782at2"/>
<dbReference type="Gene3D" id="3.30.1360.120">
    <property type="entry name" value="Probable tRNA modification gtpase trme, domain 1"/>
    <property type="match status" value="1"/>
</dbReference>
<evidence type="ECO:0000313" key="1">
    <source>
        <dbReference type="EMBL" id="PWJ73008.1"/>
    </source>
</evidence>
<proteinExistence type="predicted"/>
<protein>
    <submittedName>
        <fullName evidence="1">Heterotetrameric sarcosine oxidase gamma subunit</fullName>
    </submittedName>
</protein>
<accession>A0A316BJ83</accession>
<sequence>MRLEAQTVFGTSLDPAVPGAIFTSPSATLRERSDIGCILLSAAIDGNGILDAAGEAVGVELPATAGAYKTQEARFALMLSPRSWIVQCNIDEETALVGRVNATFADRTINASRFSDYLCWFELCGPDGTLLLKEGGFLSLERDGFRVGHAKRTLIAKVTAVLIRLDDQAWLIGIERSRARYFADWLISCACLDR</sequence>
<name>A0A316BJ83_PSESE</name>
<dbReference type="STRING" id="1192868.GCA_000304395_00503"/>
<dbReference type="EMBL" id="QGGG01000029">
    <property type="protein sequence ID" value="PWJ73008.1"/>
    <property type="molecule type" value="Genomic_DNA"/>
</dbReference>
<comment type="caution">
    <text evidence="1">The sequence shown here is derived from an EMBL/GenBank/DDBJ whole genome shotgun (WGS) entry which is preliminary data.</text>
</comment>
<reference evidence="1 2" key="1">
    <citation type="submission" date="2018-05" db="EMBL/GenBank/DDBJ databases">
        <title>Genomic Encyclopedia of Type Strains, Phase IV (KMG-IV): sequencing the most valuable type-strain genomes for metagenomic binning, comparative biology and taxonomic classification.</title>
        <authorList>
            <person name="Goeker M."/>
        </authorList>
    </citation>
    <scope>NUCLEOTIDE SEQUENCE [LARGE SCALE GENOMIC DNA]</scope>
    <source>
        <strain evidence="1 2">DSM 6986</strain>
    </source>
</reference>
<evidence type="ECO:0000313" key="2">
    <source>
        <dbReference type="Proteomes" id="UP000245396"/>
    </source>
</evidence>
<organism evidence="1 2">
    <name type="scientific">Pseudaminobacter salicylatoxidans</name>
    <dbReference type="NCBI Taxonomy" id="93369"/>
    <lineage>
        <taxon>Bacteria</taxon>
        <taxon>Pseudomonadati</taxon>
        <taxon>Pseudomonadota</taxon>
        <taxon>Alphaproteobacteria</taxon>
        <taxon>Hyphomicrobiales</taxon>
        <taxon>Phyllobacteriaceae</taxon>
        <taxon>Pseudaminobacter</taxon>
    </lineage>
</organism>
<dbReference type="AlphaFoldDB" id="A0A316BJ83"/>
<dbReference type="Pfam" id="PF04268">
    <property type="entry name" value="SoxG"/>
    <property type="match status" value="1"/>
</dbReference>
<dbReference type="RefSeq" id="WP_109614919.1">
    <property type="nucleotide sequence ID" value="NZ_QGGG01000029.1"/>
</dbReference>